<proteinExistence type="inferred from homology"/>
<comment type="pathway">
    <text evidence="3 15">Cofactor biosynthesis; FMN biosynthesis; FMN from riboflavin (ATP route): step 1/1.</text>
</comment>
<comment type="similarity">
    <text evidence="15">Belongs to the ribF family.</text>
</comment>
<dbReference type="RefSeq" id="WP_113965671.1">
    <property type="nucleotide sequence ID" value="NZ_QNRP01000001.1"/>
</dbReference>
<keyword evidence="6 15" id="KW-0808">Transferase</keyword>
<evidence type="ECO:0000256" key="12">
    <source>
        <dbReference type="ARBA" id="ARBA00023268"/>
    </source>
</evidence>
<dbReference type="PANTHER" id="PTHR22749">
    <property type="entry name" value="RIBOFLAVIN KINASE/FMN ADENYLYLTRANSFERASE"/>
    <property type="match status" value="1"/>
</dbReference>
<dbReference type="SMART" id="SM00904">
    <property type="entry name" value="Flavokinase"/>
    <property type="match status" value="1"/>
</dbReference>
<dbReference type="CDD" id="cd02064">
    <property type="entry name" value="FAD_synthetase_N"/>
    <property type="match status" value="1"/>
</dbReference>
<evidence type="ECO:0000256" key="3">
    <source>
        <dbReference type="ARBA" id="ARBA00005201"/>
    </source>
</evidence>
<evidence type="ECO:0000256" key="10">
    <source>
        <dbReference type="ARBA" id="ARBA00022827"/>
    </source>
</evidence>
<comment type="catalytic activity">
    <reaction evidence="13 15">
        <text>riboflavin + ATP = FMN + ADP + H(+)</text>
        <dbReference type="Rhea" id="RHEA:14357"/>
        <dbReference type="ChEBI" id="CHEBI:15378"/>
        <dbReference type="ChEBI" id="CHEBI:30616"/>
        <dbReference type="ChEBI" id="CHEBI:57986"/>
        <dbReference type="ChEBI" id="CHEBI:58210"/>
        <dbReference type="ChEBI" id="CHEBI:456216"/>
        <dbReference type="EC" id="2.7.1.26"/>
    </reaction>
</comment>
<dbReference type="PIRSF" id="PIRSF004491">
    <property type="entry name" value="FAD_Synth"/>
    <property type="match status" value="1"/>
</dbReference>
<sequence>MLKIKNFNNSLCKNSVATIGTFDGVHIGHQKIIERLVNTAKKDGLKSVVLTFFPHPRMVLQKDANIKLINTIDERSEILKNLGLDSLFIKTFTQEFSRLTAEEFVVNILVNQLHIKKIIIGYDHHFGRNRAANIDDLKKFGELYNFEVEEISAQDINDVSVSSTKIRAALDAGDILTANSFLGYNFMLKGTVVKGKGLGGTLGFPTANIQVDEDYKLIPKQGVYIVSATHKEQKLFGMMNIGTTPTVSNKSKETIEVHFFDFNQDIYGEEVSIEFLTRIRDEQKFDSVEELKNQINQDKIEALEFLKQHHAK</sequence>
<protein>
    <recommendedName>
        <fullName evidence="15">Riboflavin biosynthesis protein</fullName>
    </recommendedName>
    <domain>
        <recommendedName>
            <fullName evidence="15">Riboflavin kinase</fullName>
            <ecNumber evidence="15">2.7.1.26</ecNumber>
        </recommendedName>
        <alternativeName>
            <fullName evidence="15">Flavokinase</fullName>
        </alternativeName>
    </domain>
    <domain>
        <recommendedName>
            <fullName evidence="15">FMN adenylyltransferase</fullName>
            <ecNumber evidence="15">2.7.7.2</ecNumber>
        </recommendedName>
        <alternativeName>
            <fullName evidence="15">FAD pyrophosphorylase</fullName>
        </alternativeName>
        <alternativeName>
            <fullName evidence="15">FAD synthase</fullName>
        </alternativeName>
    </domain>
</protein>
<dbReference type="NCBIfam" id="NF004162">
    <property type="entry name" value="PRK05627.1-5"/>
    <property type="match status" value="1"/>
</dbReference>
<dbReference type="GO" id="GO:0005524">
    <property type="term" value="F:ATP binding"/>
    <property type="evidence" value="ECO:0007669"/>
    <property type="project" value="UniProtKB-UniRule"/>
</dbReference>
<dbReference type="UniPathway" id="UPA00277">
    <property type="reaction ID" value="UER00407"/>
</dbReference>
<evidence type="ECO:0000256" key="1">
    <source>
        <dbReference type="ARBA" id="ARBA00002121"/>
    </source>
</evidence>
<dbReference type="Pfam" id="PF06574">
    <property type="entry name" value="FAD_syn"/>
    <property type="match status" value="1"/>
</dbReference>
<dbReference type="FunFam" id="2.40.30.30:FF:000003">
    <property type="entry name" value="Riboflavin biosynthesis protein"/>
    <property type="match status" value="1"/>
</dbReference>
<keyword evidence="8 15" id="KW-0547">Nucleotide-binding</keyword>
<keyword evidence="11 15" id="KW-0067">ATP-binding</keyword>
<dbReference type="InterPro" id="IPR023468">
    <property type="entry name" value="Riboflavin_kinase"/>
</dbReference>
<evidence type="ECO:0000256" key="5">
    <source>
        <dbReference type="ARBA" id="ARBA00022643"/>
    </source>
</evidence>
<gene>
    <name evidence="17" type="ORF">DU428_01845</name>
</gene>
<comment type="caution">
    <text evidence="17">The sequence shown here is derived from an EMBL/GenBank/DDBJ whole genome shotgun (WGS) entry which is preliminary data.</text>
</comment>
<evidence type="ECO:0000256" key="14">
    <source>
        <dbReference type="ARBA" id="ARBA00049494"/>
    </source>
</evidence>
<dbReference type="Proteomes" id="UP000252249">
    <property type="component" value="Unassembled WGS sequence"/>
</dbReference>
<name>A0A368P8M2_9FLAO</name>
<dbReference type="InterPro" id="IPR002606">
    <property type="entry name" value="Riboflavin_kinase_bac"/>
</dbReference>
<evidence type="ECO:0000256" key="7">
    <source>
        <dbReference type="ARBA" id="ARBA00022695"/>
    </source>
</evidence>
<keyword evidence="9 15" id="KW-0418">Kinase</keyword>
<dbReference type="GO" id="GO:0009231">
    <property type="term" value="P:riboflavin biosynthetic process"/>
    <property type="evidence" value="ECO:0007669"/>
    <property type="project" value="InterPro"/>
</dbReference>
<dbReference type="EC" id="2.7.1.26" evidence="15"/>
<comment type="catalytic activity">
    <reaction evidence="14 15">
        <text>FMN + ATP + H(+) = FAD + diphosphate</text>
        <dbReference type="Rhea" id="RHEA:17237"/>
        <dbReference type="ChEBI" id="CHEBI:15378"/>
        <dbReference type="ChEBI" id="CHEBI:30616"/>
        <dbReference type="ChEBI" id="CHEBI:33019"/>
        <dbReference type="ChEBI" id="CHEBI:57692"/>
        <dbReference type="ChEBI" id="CHEBI:58210"/>
        <dbReference type="EC" id="2.7.7.2"/>
    </reaction>
</comment>
<keyword evidence="10 15" id="KW-0274">FAD</keyword>
<accession>A0A368P8M2</accession>
<keyword evidence="12" id="KW-0511">Multifunctional enzyme</keyword>
<comment type="pathway">
    <text evidence="2 15">Cofactor biosynthesis; FAD biosynthesis; FAD from FMN: step 1/1.</text>
</comment>
<dbReference type="InterPro" id="IPR014729">
    <property type="entry name" value="Rossmann-like_a/b/a_fold"/>
</dbReference>
<evidence type="ECO:0000256" key="2">
    <source>
        <dbReference type="ARBA" id="ARBA00004726"/>
    </source>
</evidence>
<dbReference type="NCBIfam" id="TIGR00083">
    <property type="entry name" value="ribF"/>
    <property type="match status" value="1"/>
</dbReference>
<dbReference type="OrthoDB" id="9803667at2"/>
<feature type="domain" description="Riboflavin kinase" evidence="16">
    <location>
        <begin position="181"/>
        <end position="307"/>
    </location>
</feature>
<dbReference type="InterPro" id="IPR015864">
    <property type="entry name" value="FAD_synthase"/>
</dbReference>
<dbReference type="Gene3D" id="3.40.50.620">
    <property type="entry name" value="HUPs"/>
    <property type="match status" value="1"/>
</dbReference>
<keyword evidence="7 15" id="KW-0548">Nucleotidyltransferase</keyword>
<dbReference type="GO" id="GO:0006747">
    <property type="term" value="P:FAD biosynthetic process"/>
    <property type="evidence" value="ECO:0007669"/>
    <property type="project" value="UniProtKB-UniRule"/>
</dbReference>
<keyword evidence="4 15" id="KW-0285">Flavoprotein</keyword>
<dbReference type="GO" id="GO:0003919">
    <property type="term" value="F:FMN adenylyltransferase activity"/>
    <property type="evidence" value="ECO:0007669"/>
    <property type="project" value="UniProtKB-UniRule"/>
</dbReference>
<dbReference type="Gene3D" id="2.40.30.30">
    <property type="entry name" value="Riboflavin kinase-like"/>
    <property type="match status" value="1"/>
</dbReference>
<evidence type="ECO:0000256" key="8">
    <source>
        <dbReference type="ARBA" id="ARBA00022741"/>
    </source>
</evidence>
<evidence type="ECO:0000256" key="13">
    <source>
        <dbReference type="ARBA" id="ARBA00047880"/>
    </source>
</evidence>
<evidence type="ECO:0000256" key="15">
    <source>
        <dbReference type="PIRNR" id="PIRNR004491"/>
    </source>
</evidence>
<evidence type="ECO:0000259" key="16">
    <source>
        <dbReference type="SMART" id="SM00904"/>
    </source>
</evidence>
<evidence type="ECO:0000313" key="18">
    <source>
        <dbReference type="Proteomes" id="UP000252249"/>
    </source>
</evidence>
<keyword evidence="5 15" id="KW-0288">FMN</keyword>
<evidence type="ECO:0000313" key="17">
    <source>
        <dbReference type="EMBL" id="RCU58149.1"/>
    </source>
</evidence>
<dbReference type="GO" id="GO:0008531">
    <property type="term" value="F:riboflavin kinase activity"/>
    <property type="evidence" value="ECO:0007669"/>
    <property type="project" value="UniProtKB-UniRule"/>
</dbReference>
<comment type="function">
    <text evidence="1">Catalyzes the phosphorylation of riboflavin to FMN followed by the adenylation of FMN to FAD.</text>
</comment>
<organism evidence="17 18">
    <name type="scientific">Oceanihabitans sediminis</name>
    <dbReference type="NCBI Taxonomy" id="1812012"/>
    <lineage>
        <taxon>Bacteria</taxon>
        <taxon>Pseudomonadati</taxon>
        <taxon>Bacteroidota</taxon>
        <taxon>Flavobacteriia</taxon>
        <taxon>Flavobacteriales</taxon>
        <taxon>Flavobacteriaceae</taxon>
        <taxon>Oceanihabitans</taxon>
    </lineage>
</organism>
<dbReference type="EMBL" id="QPIG01000001">
    <property type="protein sequence ID" value="RCU58149.1"/>
    <property type="molecule type" value="Genomic_DNA"/>
</dbReference>
<dbReference type="InterPro" id="IPR023465">
    <property type="entry name" value="Riboflavin_kinase_dom_sf"/>
</dbReference>
<evidence type="ECO:0000256" key="6">
    <source>
        <dbReference type="ARBA" id="ARBA00022679"/>
    </source>
</evidence>
<dbReference type="NCBIfam" id="NF004160">
    <property type="entry name" value="PRK05627.1-3"/>
    <property type="match status" value="1"/>
</dbReference>
<evidence type="ECO:0000256" key="4">
    <source>
        <dbReference type="ARBA" id="ARBA00022630"/>
    </source>
</evidence>
<dbReference type="SUPFAM" id="SSF82114">
    <property type="entry name" value="Riboflavin kinase-like"/>
    <property type="match status" value="1"/>
</dbReference>
<dbReference type="FunFam" id="3.40.50.620:FF:000021">
    <property type="entry name" value="Riboflavin biosynthesis protein"/>
    <property type="match status" value="1"/>
</dbReference>
<keyword evidence="18" id="KW-1185">Reference proteome</keyword>
<dbReference type="EC" id="2.7.7.2" evidence="15"/>
<dbReference type="PANTHER" id="PTHR22749:SF6">
    <property type="entry name" value="RIBOFLAVIN KINASE"/>
    <property type="match status" value="1"/>
</dbReference>
<dbReference type="Pfam" id="PF01687">
    <property type="entry name" value="Flavokinase"/>
    <property type="match status" value="1"/>
</dbReference>
<dbReference type="SUPFAM" id="SSF52374">
    <property type="entry name" value="Nucleotidylyl transferase"/>
    <property type="match status" value="1"/>
</dbReference>
<evidence type="ECO:0000256" key="9">
    <source>
        <dbReference type="ARBA" id="ARBA00022777"/>
    </source>
</evidence>
<reference evidence="17 18" key="1">
    <citation type="submission" date="2018-07" db="EMBL/GenBank/DDBJ databases">
        <title>Oceanihabitans testaceum sp. nov., isolated from marine sediment.</title>
        <authorList>
            <person name="Li C.-M."/>
        </authorList>
    </citation>
    <scope>NUCLEOTIDE SEQUENCE [LARGE SCALE GENOMIC DNA]</scope>
    <source>
        <strain evidence="17 18">S9-10</strain>
    </source>
</reference>
<dbReference type="AlphaFoldDB" id="A0A368P8M2"/>
<dbReference type="UniPathway" id="UPA00276">
    <property type="reaction ID" value="UER00406"/>
</dbReference>
<dbReference type="InterPro" id="IPR015865">
    <property type="entry name" value="Riboflavin_kinase_bac/euk"/>
</dbReference>
<dbReference type="GO" id="GO:0009398">
    <property type="term" value="P:FMN biosynthetic process"/>
    <property type="evidence" value="ECO:0007669"/>
    <property type="project" value="UniProtKB-UniRule"/>
</dbReference>
<evidence type="ECO:0000256" key="11">
    <source>
        <dbReference type="ARBA" id="ARBA00022840"/>
    </source>
</evidence>